<dbReference type="PROSITE" id="PS51141">
    <property type="entry name" value="ZF_SBP"/>
    <property type="match status" value="1"/>
</dbReference>
<dbReference type="GO" id="GO:0005634">
    <property type="term" value="C:nucleus"/>
    <property type="evidence" value="ECO:0007669"/>
    <property type="project" value="InterPro"/>
</dbReference>
<proteinExistence type="predicted"/>
<dbReference type="EMBL" id="GBEZ01019271">
    <property type="protein sequence ID" value="JAC67264.1"/>
    <property type="molecule type" value="Transcribed_RNA"/>
</dbReference>
<keyword evidence="3" id="KW-0862">Zinc</keyword>
<evidence type="ECO:0000259" key="4">
    <source>
        <dbReference type="PROSITE" id="PS51141"/>
    </source>
</evidence>
<gene>
    <name evidence="5" type="ORF">TSPGSL018_11585</name>
</gene>
<keyword evidence="2" id="KW-0863">Zinc-finger</keyword>
<dbReference type="PANTHER" id="PTHR31251">
    <property type="entry name" value="SQUAMOSA PROMOTER-BINDING-LIKE PROTEIN 4"/>
    <property type="match status" value="1"/>
</dbReference>
<dbReference type="GO" id="GO:0003677">
    <property type="term" value="F:DNA binding"/>
    <property type="evidence" value="ECO:0007669"/>
    <property type="project" value="InterPro"/>
</dbReference>
<evidence type="ECO:0000256" key="1">
    <source>
        <dbReference type="ARBA" id="ARBA00022723"/>
    </source>
</evidence>
<protein>
    <submittedName>
        <fullName evidence="5">Squamosa promoter-binding-like protein 6-like</fullName>
    </submittedName>
</protein>
<evidence type="ECO:0000256" key="3">
    <source>
        <dbReference type="ARBA" id="ARBA00022833"/>
    </source>
</evidence>
<feature type="domain" description="SBP-type" evidence="4">
    <location>
        <begin position="1"/>
        <end position="78"/>
    </location>
</feature>
<evidence type="ECO:0000313" key="5">
    <source>
        <dbReference type="EMBL" id="JAC67264.1"/>
    </source>
</evidence>
<dbReference type="Gene3D" id="4.10.1100.10">
    <property type="entry name" value="Transcription factor, SBP-box domain"/>
    <property type="match status" value="1"/>
</dbReference>
<keyword evidence="1" id="KW-0479">Metal-binding</keyword>
<evidence type="ECO:0000256" key="2">
    <source>
        <dbReference type="ARBA" id="ARBA00022771"/>
    </source>
</evidence>
<dbReference type="PANTHER" id="PTHR31251:SF169">
    <property type="entry name" value="SQUAMOSA PROMOTER-BINDING-LIKE PROTEIN 8"/>
    <property type="match status" value="1"/>
</dbReference>
<dbReference type="AlphaFoldDB" id="A0A061R924"/>
<dbReference type="InterPro" id="IPR036893">
    <property type="entry name" value="SBP_sf"/>
</dbReference>
<dbReference type="SUPFAM" id="SSF103612">
    <property type="entry name" value="SBT domain"/>
    <property type="match status" value="1"/>
</dbReference>
<dbReference type="Pfam" id="PF03110">
    <property type="entry name" value="SBP"/>
    <property type="match status" value="1"/>
</dbReference>
<organism evidence="5">
    <name type="scientific">Tetraselmis sp. GSL018</name>
    <dbReference type="NCBI Taxonomy" id="582737"/>
    <lineage>
        <taxon>Eukaryota</taxon>
        <taxon>Viridiplantae</taxon>
        <taxon>Chlorophyta</taxon>
        <taxon>core chlorophytes</taxon>
        <taxon>Chlorodendrophyceae</taxon>
        <taxon>Chlorodendrales</taxon>
        <taxon>Chlorodendraceae</taxon>
        <taxon>Tetraselmis</taxon>
    </lineage>
</organism>
<dbReference type="InterPro" id="IPR044817">
    <property type="entry name" value="SBP-like"/>
</dbReference>
<accession>A0A061R924</accession>
<reference evidence="5" key="1">
    <citation type="submission" date="2014-05" db="EMBL/GenBank/DDBJ databases">
        <title>The transcriptome of the halophilic microalga Tetraselmis sp. GSL018 isolated from the Great Salt Lake, Utah.</title>
        <authorList>
            <person name="Jinkerson R.E."/>
            <person name="D'Adamo S."/>
            <person name="Posewitz M.C."/>
        </authorList>
    </citation>
    <scope>NUCLEOTIDE SEQUENCE</scope>
    <source>
        <strain evidence="5">GSL018</strain>
    </source>
</reference>
<dbReference type="InterPro" id="IPR004333">
    <property type="entry name" value="SBP_dom"/>
</dbReference>
<name>A0A061R924_9CHLO</name>
<dbReference type="GO" id="GO:0008270">
    <property type="term" value="F:zinc ion binding"/>
    <property type="evidence" value="ECO:0007669"/>
    <property type="project" value="UniProtKB-KW"/>
</dbReference>
<sequence>MVVCQVPGCARDLQCSRPYNLRQRICEEHYRKSWVFIKDTKCRFCQQCSKFHPLALFDNSRRSCREQLRKHNQRRKERRANSKAKTLQNDVQDLVKKSFDETSIKIKEILDLGATSYNVSKRWTSSTESTNTSNFKPEGIKRCGSRVSHNCCESSKQKDGPSANSVWRSLGVSHEQKQVSVSSSKTSFIALPDSTSVEVGHEIQSGGQQCSFSLDYGRGY</sequence>